<evidence type="ECO:0000256" key="7">
    <source>
        <dbReference type="ARBA" id="ARBA00022840"/>
    </source>
</evidence>
<keyword evidence="4" id="KW-0808">Transferase</keyword>
<reference evidence="13 14" key="1">
    <citation type="journal article" date="2016" name="Nat. Commun.">
        <title>Thousands of microbial genomes shed light on interconnected biogeochemical processes in an aquifer system.</title>
        <authorList>
            <person name="Anantharaman K."/>
            <person name="Brown C.T."/>
            <person name="Hug L.A."/>
            <person name="Sharon I."/>
            <person name="Castelle C.J."/>
            <person name="Probst A.J."/>
            <person name="Thomas B.C."/>
            <person name="Singh A."/>
            <person name="Wilkins M.J."/>
            <person name="Karaoz U."/>
            <person name="Brodie E.L."/>
            <person name="Williams K.H."/>
            <person name="Hubbard S.S."/>
            <person name="Banfield J.F."/>
        </authorList>
    </citation>
    <scope>NUCLEOTIDE SEQUENCE [LARGE SCALE GENOMIC DNA]</scope>
</reference>
<evidence type="ECO:0000313" key="14">
    <source>
        <dbReference type="Proteomes" id="UP000178429"/>
    </source>
</evidence>
<sequence length="266" mass="29395">MKNRKSLILVKLGGSLITDKKKPFTAKLDVIKRLAKEIHRAQGKVDAKLIVGNGGGSFTHFVSEEYDLINGLKNSTSYKGLAQLQEATVRLNQIVVQELIKAGENAFTLHPSSFIFADTKQLNKVFLEPLLKLLTLDMLPVVYGGAIFDLQKGVIDFSTEKTLNFLALQLGKYYKIERVIYCSKTDGVYDHKGKTIAMIMTKDFPKVKKLIGKTEGIDVTGGMLHKVEESIKLAKSGIPSLIINGSRKNELLDVLLIGSHHGTLIK</sequence>
<feature type="binding site" evidence="10">
    <location>
        <position position="159"/>
    </location>
    <ligand>
        <name>substrate</name>
    </ligand>
</feature>
<evidence type="ECO:0000256" key="8">
    <source>
        <dbReference type="ARBA" id="ARBA00023229"/>
    </source>
</evidence>
<evidence type="ECO:0000259" key="12">
    <source>
        <dbReference type="Pfam" id="PF00696"/>
    </source>
</evidence>
<evidence type="ECO:0000256" key="2">
    <source>
        <dbReference type="ARBA" id="ARBA00012908"/>
    </source>
</evidence>
<dbReference type="InterPro" id="IPR001048">
    <property type="entry name" value="Asp/Glu/Uridylate_kinase"/>
</dbReference>
<evidence type="ECO:0000256" key="11">
    <source>
        <dbReference type="PIRSR" id="PIRSR016496-2"/>
    </source>
</evidence>
<dbReference type="GO" id="GO:0005524">
    <property type="term" value="F:ATP binding"/>
    <property type="evidence" value="ECO:0007669"/>
    <property type="project" value="UniProtKB-KW"/>
</dbReference>
<dbReference type="GO" id="GO:0016114">
    <property type="term" value="P:terpenoid biosynthetic process"/>
    <property type="evidence" value="ECO:0007669"/>
    <property type="project" value="TreeGrafter"/>
</dbReference>
<dbReference type="EMBL" id="MGHL01000022">
    <property type="protein sequence ID" value="OGM68597.1"/>
    <property type="molecule type" value="Genomic_DNA"/>
</dbReference>
<dbReference type="PIRSF" id="PIRSF016496">
    <property type="entry name" value="Kin_FomA"/>
    <property type="match status" value="1"/>
</dbReference>
<dbReference type="NCBIfam" id="NF040647">
    <property type="entry name" value="IPPK_Arch"/>
    <property type="match status" value="1"/>
</dbReference>
<feature type="binding site" evidence="10">
    <location>
        <position position="56"/>
    </location>
    <ligand>
        <name>ATP</name>
        <dbReference type="ChEBI" id="CHEBI:30616"/>
    </ligand>
</feature>
<feature type="site" description="Transition state stabilizer" evidence="11">
    <location>
        <position position="20"/>
    </location>
</feature>
<feature type="binding site" evidence="10">
    <location>
        <begin position="11"/>
        <end position="15"/>
    </location>
    <ligand>
        <name>ATP</name>
        <dbReference type="ChEBI" id="CHEBI:30616"/>
    </ligand>
</feature>
<comment type="catalytic activity">
    <reaction evidence="9">
        <text>isopentenyl phosphate + ATP = isopentenyl diphosphate + ADP</text>
        <dbReference type="Rhea" id="RHEA:33963"/>
        <dbReference type="ChEBI" id="CHEBI:30616"/>
        <dbReference type="ChEBI" id="CHEBI:65078"/>
        <dbReference type="ChEBI" id="CHEBI:128769"/>
        <dbReference type="ChEBI" id="CHEBI:456216"/>
        <dbReference type="EC" id="2.7.4.26"/>
    </reaction>
</comment>
<dbReference type="PANTHER" id="PTHR43654:SF1">
    <property type="entry name" value="ISOPENTENYL PHOSPHATE KINASE"/>
    <property type="match status" value="1"/>
</dbReference>
<dbReference type="GO" id="GO:0102043">
    <property type="term" value="F:isopentenyl phosphate kinase activity"/>
    <property type="evidence" value="ECO:0007669"/>
    <property type="project" value="UniProtKB-EC"/>
</dbReference>
<dbReference type="EC" id="2.7.4.26" evidence="2"/>
<evidence type="ECO:0000256" key="1">
    <source>
        <dbReference type="ARBA" id="ARBA00010540"/>
    </source>
</evidence>
<organism evidence="13 14">
    <name type="scientific">Candidatus Woesebacteria bacterium RIFCSPLOWO2_01_FULL_44_14</name>
    <dbReference type="NCBI Taxonomy" id="1802525"/>
    <lineage>
        <taxon>Bacteria</taxon>
        <taxon>Candidatus Woeseibacteriota</taxon>
    </lineage>
</organism>
<evidence type="ECO:0000313" key="13">
    <source>
        <dbReference type="EMBL" id="OGM68597.1"/>
    </source>
</evidence>
<dbReference type="Pfam" id="PF00696">
    <property type="entry name" value="AA_kinase"/>
    <property type="match status" value="1"/>
</dbReference>
<keyword evidence="8" id="KW-0414">Isoprene biosynthesis</keyword>
<dbReference type="Proteomes" id="UP000178429">
    <property type="component" value="Unassembled WGS sequence"/>
</dbReference>
<dbReference type="PANTHER" id="PTHR43654">
    <property type="entry name" value="GLUTAMATE 5-KINASE"/>
    <property type="match status" value="1"/>
</dbReference>
<evidence type="ECO:0000256" key="3">
    <source>
        <dbReference type="ARBA" id="ARBA00017267"/>
    </source>
</evidence>
<accession>A0A1F8BWZ7</accession>
<dbReference type="Gene3D" id="3.40.1160.10">
    <property type="entry name" value="Acetylglutamate kinase-like"/>
    <property type="match status" value="1"/>
</dbReference>
<comment type="similarity">
    <text evidence="1">Belongs to the isopentenyl phosphate kinase family.</text>
</comment>
<keyword evidence="6" id="KW-0418">Kinase</keyword>
<evidence type="ECO:0000256" key="6">
    <source>
        <dbReference type="ARBA" id="ARBA00022777"/>
    </source>
</evidence>
<feature type="binding site" evidence="10">
    <location>
        <position position="55"/>
    </location>
    <ligand>
        <name>substrate</name>
    </ligand>
</feature>
<feature type="binding site" evidence="10">
    <location>
        <position position="226"/>
    </location>
    <ligand>
        <name>ATP</name>
        <dbReference type="ChEBI" id="CHEBI:30616"/>
    </ligand>
</feature>
<comment type="caution">
    <text evidence="13">The sequence shown here is derived from an EMBL/GenBank/DDBJ whole genome shotgun (WGS) entry which is preliminary data.</text>
</comment>
<evidence type="ECO:0000256" key="4">
    <source>
        <dbReference type="ARBA" id="ARBA00022679"/>
    </source>
</evidence>
<dbReference type="InterPro" id="IPR024192">
    <property type="entry name" value="Fosfomycin_R_FomA-type"/>
</dbReference>
<keyword evidence="5 10" id="KW-0547">Nucleotide-binding</keyword>
<dbReference type="SUPFAM" id="SSF53633">
    <property type="entry name" value="Carbamate kinase-like"/>
    <property type="match status" value="1"/>
</dbReference>
<dbReference type="GO" id="GO:0016301">
    <property type="term" value="F:kinase activity"/>
    <property type="evidence" value="ECO:0007669"/>
    <property type="project" value="UniProtKB-KW"/>
</dbReference>
<feature type="binding site" evidence="10">
    <location>
        <position position="222"/>
    </location>
    <ligand>
        <name>ATP</name>
        <dbReference type="ChEBI" id="CHEBI:30616"/>
    </ligand>
</feature>
<protein>
    <recommendedName>
        <fullName evidence="3">Isopentenyl phosphate kinase</fullName>
        <ecNumber evidence="2">2.7.4.26</ecNumber>
    </recommendedName>
</protein>
<evidence type="ECO:0000256" key="10">
    <source>
        <dbReference type="PIRSR" id="PIRSR016496-1"/>
    </source>
</evidence>
<keyword evidence="7 10" id="KW-0067">ATP-binding</keyword>
<dbReference type="AlphaFoldDB" id="A0A1F8BWZ7"/>
<evidence type="ECO:0000256" key="5">
    <source>
        <dbReference type="ARBA" id="ARBA00022741"/>
    </source>
</evidence>
<dbReference type="STRING" id="1802525.A2975_00720"/>
<evidence type="ECO:0000256" key="9">
    <source>
        <dbReference type="ARBA" id="ARBA00049063"/>
    </source>
</evidence>
<name>A0A1F8BWZ7_9BACT</name>
<feature type="domain" description="Aspartate/glutamate/uridylate kinase" evidence="12">
    <location>
        <begin position="7"/>
        <end position="244"/>
    </location>
</feature>
<dbReference type="GO" id="GO:0005829">
    <property type="term" value="C:cytosol"/>
    <property type="evidence" value="ECO:0007669"/>
    <property type="project" value="TreeGrafter"/>
</dbReference>
<gene>
    <name evidence="13" type="ORF">A2975_00720</name>
</gene>
<proteinExistence type="inferred from homology"/>
<feature type="binding site" evidence="10">
    <location>
        <position position="60"/>
    </location>
    <ligand>
        <name>substrate</name>
    </ligand>
</feature>
<dbReference type="InterPro" id="IPR036393">
    <property type="entry name" value="AceGlu_kinase-like_sf"/>
</dbReference>